<dbReference type="OrthoDB" id="10453319at2759"/>
<comment type="caution">
    <text evidence="2">The sequence shown here is derived from an EMBL/GenBank/DDBJ whole genome shotgun (WGS) entry which is preliminary data.</text>
</comment>
<organism evidence="2 3">
    <name type="scientific">Euroglyphus maynei</name>
    <name type="common">Mayne's house dust mite</name>
    <dbReference type="NCBI Taxonomy" id="6958"/>
    <lineage>
        <taxon>Eukaryota</taxon>
        <taxon>Metazoa</taxon>
        <taxon>Ecdysozoa</taxon>
        <taxon>Arthropoda</taxon>
        <taxon>Chelicerata</taxon>
        <taxon>Arachnida</taxon>
        <taxon>Acari</taxon>
        <taxon>Acariformes</taxon>
        <taxon>Sarcoptiformes</taxon>
        <taxon>Astigmata</taxon>
        <taxon>Psoroptidia</taxon>
        <taxon>Analgoidea</taxon>
        <taxon>Pyroglyphidae</taxon>
        <taxon>Pyroglyphinae</taxon>
        <taxon>Euroglyphus</taxon>
    </lineage>
</organism>
<evidence type="ECO:0000313" key="2">
    <source>
        <dbReference type="EMBL" id="OTF83310.1"/>
    </source>
</evidence>
<dbReference type="EMBL" id="MUJZ01004201">
    <property type="protein sequence ID" value="OTF83310.1"/>
    <property type="molecule type" value="Genomic_DNA"/>
</dbReference>
<dbReference type="Proteomes" id="UP000194236">
    <property type="component" value="Unassembled WGS sequence"/>
</dbReference>
<protein>
    <submittedName>
        <fullName evidence="2">Uncharacterized protein</fullName>
    </submittedName>
</protein>
<gene>
    <name evidence="2" type="ORF">BLA29_006750</name>
</gene>
<proteinExistence type="predicted"/>
<reference evidence="2 3" key="1">
    <citation type="submission" date="2017-03" db="EMBL/GenBank/DDBJ databases">
        <title>Genome Survey of Euroglyphus maynei.</title>
        <authorList>
            <person name="Arlian L.G."/>
            <person name="Morgan M.S."/>
            <person name="Rider S.D."/>
        </authorList>
    </citation>
    <scope>NUCLEOTIDE SEQUENCE [LARGE SCALE GENOMIC DNA]</scope>
    <source>
        <strain evidence="2">Arlian Lab</strain>
        <tissue evidence="2">Whole body</tissue>
    </source>
</reference>
<keyword evidence="1" id="KW-0472">Membrane</keyword>
<sequence length="180" mass="21322">MDIFQISFIIIGLIVCILSVIFSILLNERFSINLWNKVYLQQNNDDDGNGKNIKSRQHIYVINVIYFHRKSTIDFSKTKVFITFFFGLEKISIQINPKFFRPNMFNESIKDYCVIKFLLITYTDIRIVEKIAITHDQPEGEFYVSMISIQNTKNSDGFISCIEQRIKSFPIETYEQIWYP</sequence>
<evidence type="ECO:0000256" key="1">
    <source>
        <dbReference type="SAM" id="Phobius"/>
    </source>
</evidence>
<feature type="non-terminal residue" evidence="2">
    <location>
        <position position="180"/>
    </location>
</feature>
<keyword evidence="1" id="KW-0812">Transmembrane</keyword>
<keyword evidence="3" id="KW-1185">Reference proteome</keyword>
<feature type="transmembrane region" description="Helical" evidence="1">
    <location>
        <begin position="6"/>
        <end position="26"/>
    </location>
</feature>
<evidence type="ECO:0000313" key="3">
    <source>
        <dbReference type="Proteomes" id="UP000194236"/>
    </source>
</evidence>
<accession>A0A1Y3BQR2</accession>
<dbReference type="AlphaFoldDB" id="A0A1Y3BQR2"/>
<name>A0A1Y3BQR2_EURMA</name>
<keyword evidence="1" id="KW-1133">Transmembrane helix</keyword>